<evidence type="ECO:0000313" key="2">
    <source>
        <dbReference type="EMBL" id="ALT58066.1"/>
    </source>
</evidence>
<proteinExistence type="predicted"/>
<protein>
    <submittedName>
        <fullName evidence="2">Uncharacterized protein</fullName>
    </submittedName>
</protein>
<reference evidence="2 3" key="1">
    <citation type="submission" date="2015-12" db="EMBL/GenBank/DDBJ databases">
        <title>In silico genomic study of Pseudomonas phage SM1.</title>
        <authorList>
            <person name="Zawawi N.A.M."/>
            <person name="Mat-Arip Y."/>
            <person name="Wan-Jauhari W.K."/>
            <person name="Fauzi A.A."/>
            <person name="Yee F.J."/>
        </authorList>
    </citation>
    <scope>NUCLEOTIDE SEQUENCE [LARGE SCALE GENOMIC DNA]</scope>
</reference>
<feature type="compositionally biased region" description="Basic residues" evidence="1">
    <location>
        <begin position="19"/>
        <end position="30"/>
    </location>
</feature>
<organism evidence="2 3">
    <name type="scientific">Pseudomonas phage SM1</name>
    <dbReference type="NCBI Taxonomy" id="1772332"/>
    <lineage>
        <taxon>Viruses</taxon>
        <taxon>Duplodnaviria</taxon>
        <taxon>Heunggongvirae</taxon>
        <taxon>Uroviricota</taxon>
        <taxon>Caudoviricetes</taxon>
        <taxon>Samunavirus</taxon>
        <taxon>Samunavirus SM1</taxon>
    </lineage>
</organism>
<evidence type="ECO:0000256" key="1">
    <source>
        <dbReference type="SAM" id="MobiDB-lite"/>
    </source>
</evidence>
<dbReference type="Proteomes" id="UP000224832">
    <property type="component" value="Segment"/>
</dbReference>
<evidence type="ECO:0000313" key="3">
    <source>
        <dbReference type="Proteomes" id="UP000224832"/>
    </source>
</evidence>
<name>A0A0U3C8Q0_9CAUD</name>
<dbReference type="EMBL" id="KU245542">
    <property type="protein sequence ID" value="ALT58066.1"/>
    <property type="molecule type" value="Genomic_DNA"/>
</dbReference>
<keyword evidence="3" id="KW-1185">Reference proteome</keyword>
<sequence length="88" mass="10051">MKLTEQDIRKALGLPEPKKAKKAAQSRPHKGPTIVVVLNVRRPNSWPPERKLYRMPTIFETQAIVAAHQQARAEGYIVHAHLDTYIED</sequence>
<gene>
    <name evidence="2" type="ORF">SM1_074</name>
</gene>
<feature type="compositionally biased region" description="Basic and acidic residues" evidence="1">
    <location>
        <begin position="1"/>
        <end position="10"/>
    </location>
</feature>
<feature type="region of interest" description="Disordered" evidence="1">
    <location>
        <begin position="1"/>
        <end position="30"/>
    </location>
</feature>
<accession>A0A0U3C8Q0</accession>